<dbReference type="CDD" id="cd00090">
    <property type="entry name" value="HTH_ARSR"/>
    <property type="match status" value="1"/>
</dbReference>
<evidence type="ECO:0000259" key="1">
    <source>
        <dbReference type="PROSITE" id="PS50987"/>
    </source>
</evidence>
<reference evidence="3" key="2">
    <citation type="submission" date="2020-02" db="EMBL/GenBank/DDBJ databases">
        <title>Unexpected conservation and global transmission of agrobacterial virulence plasmids.</title>
        <authorList>
            <person name="Weisberg A.J."/>
            <person name="Davis E.W. II"/>
            <person name="Tabima J.R."/>
            <person name="Belcher M.S."/>
            <person name="Miller M."/>
            <person name="Kuo C.-H."/>
            <person name="Loper J.E."/>
            <person name="Grunwald N.J."/>
            <person name="Putnam M.L."/>
            <person name="Chang J.H."/>
        </authorList>
    </citation>
    <scope>NUCLEOTIDE SEQUENCE</scope>
    <source>
        <strain evidence="3">Q15/94</strain>
    </source>
</reference>
<name>A0A1B9U5K3_AGRTU</name>
<dbReference type="RefSeq" id="WP_003513097.1">
    <property type="nucleotide sequence ID" value="NC_015183.1"/>
</dbReference>
<gene>
    <name evidence="2" type="ORF">G6M46_19010</name>
    <name evidence="3" type="ORF">G6M86_04470</name>
</gene>
<dbReference type="Pfam" id="PF12840">
    <property type="entry name" value="HTH_20"/>
    <property type="match status" value="1"/>
</dbReference>
<feature type="domain" description="HTH arsR-type" evidence="1">
    <location>
        <begin position="1"/>
        <end position="95"/>
    </location>
</feature>
<dbReference type="NCBIfam" id="NF033788">
    <property type="entry name" value="HTH_metalloreg"/>
    <property type="match status" value="1"/>
</dbReference>
<reference evidence="2" key="1">
    <citation type="journal article" date="2020" name="Science">
        <title>Unexpected conservation and global transmission of agrobacterial virulence plasmids.</title>
        <authorList>
            <person name="Weisberg A.J."/>
            <person name="Davis E.W. 2nd"/>
            <person name="Tabima J."/>
            <person name="Belcher M.S."/>
            <person name="Miller M."/>
            <person name="Kuo C.H."/>
            <person name="Loper J.E."/>
            <person name="Grunwald N.J."/>
            <person name="Putnam M.L."/>
            <person name="Chang J.H."/>
        </authorList>
    </citation>
    <scope>NUCLEOTIDE SEQUENCE</scope>
    <source>
        <strain evidence="2">17-1853-1a</strain>
    </source>
</reference>
<dbReference type="EMBL" id="CP049216">
    <property type="protein sequence ID" value="QTG12542.1"/>
    <property type="molecule type" value="Genomic_DNA"/>
</dbReference>
<dbReference type="PROSITE" id="PS50987">
    <property type="entry name" value="HTH_ARSR_2"/>
    <property type="match status" value="1"/>
</dbReference>
<dbReference type="InterPro" id="IPR036390">
    <property type="entry name" value="WH_DNA-bd_sf"/>
</dbReference>
<dbReference type="PANTHER" id="PTHR38600">
    <property type="entry name" value="TRANSCRIPTIONAL REGULATORY PROTEIN"/>
    <property type="match status" value="1"/>
</dbReference>
<dbReference type="SMART" id="SM00418">
    <property type="entry name" value="HTH_ARSR"/>
    <property type="match status" value="1"/>
</dbReference>
<dbReference type="EMBL" id="JAAMAY010000030">
    <property type="protein sequence ID" value="NTC30226.1"/>
    <property type="molecule type" value="Genomic_DNA"/>
</dbReference>
<dbReference type="SUPFAM" id="SSF46785">
    <property type="entry name" value="Winged helix' DNA-binding domain"/>
    <property type="match status" value="1"/>
</dbReference>
<dbReference type="GO" id="GO:0003700">
    <property type="term" value="F:DNA-binding transcription factor activity"/>
    <property type="evidence" value="ECO:0007669"/>
    <property type="project" value="InterPro"/>
</dbReference>
<dbReference type="PANTHER" id="PTHR38600:SF2">
    <property type="entry name" value="SLL0088 PROTEIN"/>
    <property type="match status" value="1"/>
</dbReference>
<evidence type="ECO:0000313" key="2">
    <source>
        <dbReference type="EMBL" id="NTC30226.1"/>
    </source>
</evidence>
<dbReference type="InterPro" id="IPR036388">
    <property type="entry name" value="WH-like_DNA-bd_sf"/>
</dbReference>
<evidence type="ECO:0000313" key="3">
    <source>
        <dbReference type="EMBL" id="QTG12542.1"/>
    </source>
</evidence>
<sequence length="122" mass="13865">MVELSVPHLDTVFHALGDATRRTMLRDLSRGERTVSQLAEPFDISLAAASKHIKALENAGLIRREVRGRTHVCRLAPERLAEAHEWLDFYRQFWNSRLDILEQMLREDDQGKSPADGGNDNG</sequence>
<dbReference type="InterPro" id="IPR001845">
    <property type="entry name" value="HTH_ArsR_DNA-bd_dom"/>
</dbReference>
<dbReference type="AlphaFoldDB" id="A0A1B9U5K3"/>
<organism evidence="2 4">
    <name type="scientific">Agrobacterium tumefaciens</name>
    <dbReference type="NCBI Taxonomy" id="358"/>
    <lineage>
        <taxon>Bacteria</taxon>
        <taxon>Pseudomonadati</taxon>
        <taxon>Pseudomonadota</taxon>
        <taxon>Alphaproteobacteria</taxon>
        <taxon>Hyphomicrobiales</taxon>
        <taxon>Rhizobiaceae</taxon>
        <taxon>Rhizobium/Agrobacterium group</taxon>
        <taxon>Agrobacterium</taxon>
        <taxon>Agrobacterium tumefaciens complex</taxon>
    </lineage>
</organism>
<dbReference type="InterPro" id="IPR011991">
    <property type="entry name" value="ArsR-like_HTH"/>
</dbReference>
<dbReference type="Proteomes" id="UP000702952">
    <property type="component" value="Unassembled WGS sequence"/>
</dbReference>
<dbReference type="PRINTS" id="PR00778">
    <property type="entry name" value="HTHARSR"/>
</dbReference>
<proteinExistence type="predicted"/>
<accession>A0A1B9U5K3</accession>
<dbReference type="Proteomes" id="UP000663946">
    <property type="component" value="Chromosome 1"/>
</dbReference>
<dbReference type="GeneID" id="92771147"/>
<evidence type="ECO:0000313" key="4">
    <source>
        <dbReference type="Proteomes" id="UP000702952"/>
    </source>
</evidence>
<dbReference type="Gene3D" id="1.10.10.10">
    <property type="entry name" value="Winged helix-like DNA-binding domain superfamily/Winged helix DNA-binding domain"/>
    <property type="match status" value="1"/>
</dbReference>
<dbReference type="OrthoDB" id="9790747at2"/>
<protein>
    <submittedName>
        <fullName evidence="2">Helix-turn-helix transcriptional regulator</fullName>
    </submittedName>
</protein>